<dbReference type="Proteomes" id="UP000677054">
    <property type="component" value="Unassembled WGS sequence"/>
</dbReference>
<keyword evidence="3" id="KW-0645">Protease</keyword>
<dbReference type="PANTHER" id="PTHR13312">
    <property type="entry name" value="HIV-INDUCED PROTEIN-7-LIKE PROTEASE"/>
    <property type="match status" value="1"/>
</dbReference>
<evidence type="ECO:0000256" key="2">
    <source>
        <dbReference type="ARBA" id="ARBA00022801"/>
    </source>
</evidence>
<dbReference type="PROSITE" id="PS50802">
    <property type="entry name" value="OTU"/>
    <property type="match status" value="1"/>
</dbReference>
<dbReference type="CDD" id="cd22745">
    <property type="entry name" value="OTU_OTU1"/>
    <property type="match status" value="1"/>
</dbReference>
<sequence>MEDVQKMLLRSPKDILFEMLETIQLKISEYNMSEENVRFKIRAVDREWIVSDLTLLNKLADLKKKAADLTGYDLSHLVIRQSLSRPDFDFSKCDDQKTLRDLGFAHQECLHVSDMGLVPGKNHRDGSNMGLPVIDSAGDSKKPIQNSSQPKLHHPIKGGGGHGTNHFREEDEAPPEVNEISTSHNNGTRKGVLLRKSIAADNACLFSSLHFLLDCKENEQDSVRTMRNMVSDYIEAEPDEFPEAVLERPRDDYIEWIKRETSWGGGIELAILSRVFEVEIDVIYTQSGSVSKFGEDMLHNSRVLLLYDGIHYDALYKSYSTPHGEQVRKIFPLSDNQVLEEAKELACELRGSSRYIDTRKLNVMCSNCNILLTGTGGPEAHARETGHIHFKECSVPQSANISLNRDNGNKS</sequence>
<dbReference type="GO" id="GO:0036503">
    <property type="term" value="P:ERAD pathway"/>
    <property type="evidence" value="ECO:0007669"/>
    <property type="project" value="TreeGrafter"/>
</dbReference>
<accession>A0A7R9FR54</accession>
<dbReference type="Pfam" id="PF02338">
    <property type="entry name" value="OTU"/>
    <property type="match status" value="1"/>
</dbReference>
<dbReference type="GO" id="GO:0016579">
    <property type="term" value="P:protein deubiquitination"/>
    <property type="evidence" value="ECO:0007669"/>
    <property type="project" value="TreeGrafter"/>
</dbReference>
<dbReference type="OrthoDB" id="65596at2759"/>
<keyword evidence="2 3" id="KW-0378">Hydrolase</keyword>
<keyword evidence="7" id="KW-1185">Reference proteome</keyword>
<dbReference type="SUPFAM" id="SSF54001">
    <property type="entry name" value="Cysteine proteinases"/>
    <property type="match status" value="1"/>
</dbReference>
<feature type="region of interest" description="Disordered" evidence="4">
    <location>
        <begin position="135"/>
        <end position="185"/>
    </location>
</feature>
<name>A0A7R9FR54_9CRUS</name>
<comment type="catalytic activity">
    <reaction evidence="1 3">
        <text>Thiol-dependent hydrolysis of ester, thioester, amide, peptide and isopeptide bonds formed by the C-terminal Gly of ubiquitin (a 76-residue protein attached to proteins as an intracellular targeting signal).</text>
        <dbReference type="EC" id="3.4.19.12"/>
    </reaction>
</comment>
<dbReference type="InterPro" id="IPR038765">
    <property type="entry name" value="Papain-like_cys_pep_sf"/>
</dbReference>
<dbReference type="AlphaFoldDB" id="A0A7R9FR54"/>
<keyword evidence="3" id="KW-0788">Thiol protease</keyword>
<organism evidence="6">
    <name type="scientific">Darwinula stevensoni</name>
    <dbReference type="NCBI Taxonomy" id="69355"/>
    <lineage>
        <taxon>Eukaryota</taxon>
        <taxon>Metazoa</taxon>
        <taxon>Ecdysozoa</taxon>
        <taxon>Arthropoda</taxon>
        <taxon>Crustacea</taxon>
        <taxon>Oligostraca</taxon>
        <taxon>Ostracoda</taxon>
        <taxon>Podocopa</taxon>
        <taxon>Podocopida</taxon>
        <taxon>Darwinulocopina</taxon>
        <taxon>Darwinuloidea</taxon>
        <taxon>Darwinulidae</taxon>
        <taxon>Darwinula</taxon>
    </lineage>
</organism>
<dbReference type="EMBL" id="LR903421">
    <property type="protein sequence ID" value="CAD7251881.1"/>
    <property type="molecule type" value="Genomic_DNA"/>
</dbReference>
<reference evidence="6" key="1">
    <citation type="submission" date="2020-11" db="EMBL/GenBank/DDBJ databases">
        <authorList>
            <person name="Tran Van P."/>
        </authorList>
    </citation>
    <scope>NUCLEOTIDE SEQUENCE</scope>
</reference>
<dbReference type="PANTHER" id="PTHR13312:SF0">
    <property type="entry name" value="UBIQUITIN THIOESTERASE OTU1"/>
    <property type="match status" value="1"/>
</dbReference>
<keyword evidence="3" id="KW-0833">Ubl conjugation pathway</keyword>
<evidence type="ECO:0000256" key="3">
    <source>
        <dbReference type="RuleBase" id="RU367104"/>
    </source>
</evidence>
<dbReference type="GO" id="GO:0005634">
    <property type="term" value="C:nucleus"/>
    <property type="evidence" value="ECO:0007669"/>
    <property type="project" value="TreeGrafter"/>
</dbReference>
<evidence type="ECO:0000256" key="4">
    <source>
        <dbReference type="SAM" id="MobiDB-lite"/>
    </source>
</evidence>
<evidence type="ECO:0000256" key="1">
    <source>
        <dbReference type="ARBA" id="ARBA00000707"/>
    </source>
</evidence>
<comment type="function">
    <text evidence="3">Hydrolase that can remove conjugated ubiquitin from proteins and may therefore play an important regulatory role at the level of protein turnover by preventing degradation.</text>
</comment>
<dbReference type="Gene3D" id="3.90.70.80">
    <property type="match status" value="1"/>
</dbReference>
<evidence type="ECO:0000313" key="6">
    <source>
        <dbReference type="EMBL" id="CAD7251881.1"/>
    </source>
</evidence>
<evidence type="ECO:0000259" key="5">
    <source>
        <dbReference type="PROSITE" id="PS50802"/>
    </source>
</evidence>
<dbReference type="EC" id="3.4.19.12" evidence="3"/>
<gene>
    <name evidence="6" type="ORF">DSTB1V02_LOCUS11643</name>
</gene>
<keyword evidence="3" id="KW-0963">Cytoplasm</keyword>
<proteinExistence type="predicted"/>
<evidence type="ECO:0000313" key="7">
    <source>
        <dbReference type="Proteomes" id="UP000677054"/>
    </source>
</evidence>
<comment type="subcellular location">
    <subcellularLocation>
        <location evidence="3">Cytoplasm</location>
    </subcellularLocation>
</comment>
<dbReference type="InterPro" id="IPR003323">
    <property type="entry name" value="OTU_dom"/>
</dbReference>
<dbReference type="GO" id="GO:0005829">
    <property type="term" value="C:cytosol"/>
    <property type="evidence" value="ECO:0007669"/>
    <property type="project" value="TreeGrafter"/>
</dbReference>
<feature type="domain" description="OTU" evidence="5">
    <location>
        <begin position="193"/>
        <end position="318"/>
    </location>
</feature>
<dbReference type="EMBL" id="CAJPEV010003904">
    <property type="protein sequence ID" value="CAG0900786.1"/>
    <property type="molecule type" value="Genomic_DNA"/>
</dbReference>
<dbReference type="GO" id="GO:0004843">
    <property type="term" value="F:cysteine-type deubiquitinase activity"/>
    <property type="evidence" value="ECO:0007669"/>
    <property type="project" value="UniProtKB-UniRule"/>
</dbReference>
<protein>
    <recommendedName>
        <fullName evidence="3">Ubiquitin thioesterase OTU</fullName>
        <ecNumber evidence="3">3.4.19.12</ecNumber>
    </recommendedName>
</protein>
<dbReference type="GO" id="GO:0030968">
    <property type="term" value="P:endoplasmic reticulum unfolded protein response"/>
    <property type="evidence" value="ECO:0007669"/>
    <property type="project" value="TreeGrafter"/>
</dbReference>